<keyword evidence="3" id="KW-1185">Reference proteome</keyword>
<accession>A0A0E0E3S0</accession>
<organism evidence="2">
    <name type="scientific">Oryza meridionalis</name>
    <dbReference type="NCBI Taxonomy" id="40149"/>
    <lineage>
        <taxon>Eukaryota</taxon>
        <taxon>Viridiplantae</taxon>
        <taxon>Streptophyta</taxon>
        <taxon>Embryophyta</taxon>
        <taxon>Tracheophyta</taxon>
        <taxon>Spermatophyta</taxon>
        <taxon>Magnoliopsida</taxon>
        <taxon>Liliopsida</taxon>
        <taxon>Poales</taxon>
        <taxon>Poaceae</taxon>
        <taxon>BOP clade</taxon>
        <taxon>Oryzoideae</taxon>
        <taxon>Oryzeae</taxon>
        <taxon>Oryzinae</taxon>
        <taxon>Oryza</taxon>
    </lineage>
</organism>
<evidence type="ECO:0000256" key="1">
    <source>
        <dbReference type="SAM" id="MobiDB-lite"/>
    </source>
</evidence>
<sequence length="80" mass="8971">MGNQATGTELGRGCHMPRATALLDDPRSPLAPKQRQHGGMGRICLLRSHQIAAEEIDREGFDLAEQMQNCRNQERNFLII</sequence>
<evidence type="ECO:0000313" key="3">
    <source>
        <dbReference type="Proteomes" id="UP000008021"/>
    </source>
</evidence>
<proteinExistence type="predicted"/>
<reference evidence="2" key="1">
    <citation type="submission" date="2015-04" db="UniProtKB">
        <authorList>
            <consortium name="EnsemblPlants"/>
        </authorList>
    </citation>
    <scope>IDENTIFICATION</scope>
</reference>
<evidence type="ECO:0000313" key="2">
    <source>
        <dbReference type="EnsemblPlants" id="OMERI06G21210.1"/>
    </source>
</evidence>
<reference evidence="2" key="2">
    <citation type="submission" date="2018-05" db="EMBL/GenBank/DDBJ databases">
        <title>OmerRS3 (Oryza meridionalis Reference Sequence Version 3).</title>
        <authorList>
            <person name="Zhang J."/>
            <person name="Kudrna D."/>
            <person name="Lee S."/>
            <person name="Talag J."/>
            <person name="Welchert J."/>
            <person name="Wing R.A."/>
        </authorList>
    </citation>
    <scope>NUCLEOTIDE SEQUENCE [LARGE SCALE GENOMIC DNA]</scope>
    <source>
        <strain evidence="2">cv. OR44</strain>
    </source>
</reference>
<name>A0A0E0E3S0_9ORYZ</name>
<dbReference type="HOGENOM" id="CLU_2593852_0_0_1"/>
<dbReference type="Proteomes" id="UP000008021">
    <property type="component" value="Chromosome 6"/>
</dbReference>
<dbReference type="Gramene" id="OMERI06G21210.1">
    <property type="protein sequence ID" value="OMERI06G21210.1"/>
    <property type="gene ID" value="OMERI06G21210"/>
</dbReference>
<dbReference type="EnsemblPlants" id="OMERI06G21210.1">
    <property type="protein sequence ID" value="OMERI06G21210.1"/>
    <property type="gene ID" value="OMERI06G21210"/>
</dbReference>
<dbReference type="AlphaFoldDB" id="A0A0E0E3S0"/>
<protein>
    <submittedName>
        <fullName evidence="2">Uncharacterized protein</fullName>
    </submittedName>
</protein>
<feature type="region of interest" description="Disordered" evidence="1">
    <location>
        <begin position="19"/>
        <end position="38"/>
    </location>
</feature>